<dbReference type="InterPro" id="IPR001138">
    <property type="entry name" value="Zn2Cys6_DnaBD"/>
</dbReference>
<dbReference type="PANTHER" id="PTHR47784">
    <property type="entry name" value="STEROL UPTAKE CONTROL PROTEIN 2"/>
    <property type="match status" value="1"/>
</dbReference>
<dbReference type="SUPFAM" id="SSF57701">
    <property type="entry name" value="Zn2/Cys6 DNA-binding domain"/>
    <property type="match status" value="1"/>
</dbReference>
<dbReference type="Gene3D" id="4.10.240.10">
    <property type="entry name" value="Zn(2)-C6 fungal-type DNA-binding domain"/>
    <property type="match status" value="1"/>
</dbReference>
<evidence type="ECO:0000313" key="5">
    <source>
        <dbReference type="Proteomes" id="UP000813385"/>
    </source>
</evidence>
<evidence type="ECO:0000256" key="1">
    <source>
        <dbReference type="ARBA" id="ARBA00023242"/>
    </source>
</evidence>
<dbReference type="PANTHER" id="PTHR47784:SF4">
    <property type="entry name" value="ZN(II)2CYS6 TRANSCRIPTION FACTOR (EUROFUNG)"/>
    <property type="match status" value="1"/>
</dbReference>
<dbReference type="InterPro" id="IPR053157">
    <property type="entry name" value="Sterol_Uptake_Regulator"/>
</dbReference>
<sequence length="410" mass="44180">MVSPFPPAVPEPEPEASKRLPENRRKHRKSRNGCLVCKARRVKCDEQRPRCARCILGSRACAYNTTQGDPARSPGTSATSSTAAEGVPAAAMVAAIETGADAHAASEAGGSFTTTHMALLLHAHTNLGTFLALSGDTYPIINTAVDNAEEAPYLLDQLLALSALHRSVAATDAATTAKYRRQATELQTRALGRFNDAGADVSGRKNIPSLLFATLLGFHVLHDTLSTADHILSDFVGNFLGYVKLHDGVRAVIDGHWPQILESDLKPLLCIEWIERKEELSRGTETAGLMRQLESSAYSQPSLVEACISAANWIQWVLGVAATEPDRPDVAVQAVVTWPLVMGDDFSAALYQHRPEALVVLAYYGAALHRCRGFWVFGESGAAVVRSIANELGSFWAEALSWPLGVLSEK</sequence>
<dbReference type="OrthoDB" id="4937900at2759"/>
<dbReference type="PROSITE" id="PS00463">
    <property type="entry name" value="ZN2_CY6_FUNGAL_1"/>
    <property type="match status" value="1"/>
</dbReference>
<accession>A0A8K0TB56</accession>
<gene>
    <name evidence="4" type="ORF">B0T11DRAFT_321029</name>
</gene>
<feature type="domain" description="Zn(2)-C6 fungal-type" evidence="3">
    <location>
        <begin position="33"/>
        <end position="63"/>
    </location>
</feature>
<dbReference type="InterPro" id="IPR036864">
    <property type="entry name" value="Zn2-C6_fun-type_DNA-bd_sf"/>
</dbReference>
<reference evidence="4" key="1">
    <citation type="journal article" date="2021" name="Nat. Commun.">
        <title>Genetic determinants of endophytism in the Arabidopsis root mycobiome.</title>
        <authorList>
            <person name="Mesny F."/>
            <person name="Miyauchi S."/>
            <person name="Thiergart T."/>
            <person name="Pickel B."/>
            <person name="Atanasova L."/>
            <person name="Karlsson M."/>
            <person name="Huettel B."/>
            <person name="Barry K.W."/>
            <person name="Haridas S."/>
            <person name="Chen C."/>
            <person name="Bauer D."/>
            <person name="Andreopoulos W."/>
            <person name="Pangilinan J."/>
            <person name="LaButti K."/>
            <person name="Riley R."/>
            <person name="Lipzen A."/>
            <person name="Clum A."/>
            <person name="Drula E."/>
            <person name="Henrissat B."/>
            <person name="Kohler A."/>
            <person name="Grigoriev I.V."/>
            <person name="Martin F.M."/>
            <person name="Hacquard S."/>
        </authorList>
    </citation>
    <scope>NUCLEOTIDE SEQUENCE</scope>
    <source>
        <strain evidence="4">MPI-CAGE-AT-0016</strain>
    </source>
</reference>
<feature type="region of interest" description="Disordered" evidence="2">
    <location>
        <begin position="1"/>
        <end position="31"/>
    </location>
</feature>
<dbReference type="CDD" id="cd00067">
    <property type="entry name" value="GAL4"/>
    <property type="match status" value="1"/>
</dbReference>
<keyword evidence="5" id="KW-1185">Reference proteome</keyword>
<evidence type="ECO:0000313" key="4">
    <source>
        <dbReference type="EMBL" id="KAH7354243.1"/>
    </source>
</evidence>
<name>A0A8K0TB56_9PEZI</name>
<dbReference type="PRINTS" id="PR00755">
    <property type="entry name" value="AFLATOXINBRP"/>
</dbReference>
<feature type="compositionally biased region" description="Pro residues" evidence="2">
    <location>
        <begin position="1"/>
        <end position="11"/>
    </location>
</feature>
<dbReference type="SMART" id="SM00066">
    <property type="entry name" value="GAL4"/>
    <property type="match status" value="1"/>
</dbReference>
<proteinExistence type="predicted"/>
<organism evidence="4 5">
    <name type="scientific">Plectosphaerella cucumerina</name>
    <dbReference type="NCBI Taxonomy" id="40658"/>
    <lineage>
        <taxon>Eukaryota</taxon>
        <taxon>Fungi</taxon>
        <taxon>Dikarya</taxon>
        <taxon>Ascomycota</taxon>
        <taxon>Pezizomycotina</taxon>
        <taxon>Sordariomycetes</taxon>
        <taxon>Hypocreomycetidae</taxon>
        <taxon>Glomerellales</taxon>
        <taxon>Plectosphaerellaceae</taxon>
        <taxon>Plectosphaerella</taxon>
    </lineage>
</organism>
<dbReference type="GO" id="GO:0008270">
    <property type="term" value="F:zinc ion binding"/>
    <property type="evidence" value="ECO:0007669"/>
    <property type="project" value="InterPro"/>
</dbReference>
<evidence type="ECO:0000256" key="2">
    <source>
        <dbReference type="SAM" id="MobiDB-lite"/>
    </source>
</evidence>
<comment type="caution">
    <text evidence="4">The sequence shown here is derived from an EMBL/GenBank/DDBJ whole genome shotgun (WGS) entry which is preliminary data.</text>
</comment>
<dbReference type="GO" id="GO:0001228">
    <property type="term" value="F:DNA-binding transcription activator activity, RNA polymerase II-specific"/>
    <property type="evidence" value="ECO:0007669"/>
    <property type="project" value="TreeGrafter"/>
</dbReference>
<dbReference type="AlphaFoldDB" id="A0A8K0TB56"/>
<dbReference type="Proteomes" id="UP000813385">
    <property type="component" value="Unassembled WGS sequence"/>
</dbReference>
<dbReference type="Pfam" id="PF00172">
    <property type="entry name" value="Zn_clus"/>
    <property type="match status" value="1"/>
</dbReference>
<dbReference type="PROSITE" id="PS50048">
    <property type="entry name" value="ZN2_CY6_FUNGAL_2"/>
    <property type="match status" value="1"/>
</dbReference>
<protein>
    <recommendedName>
        <fullName evidence="3">Zn(2)-C6 fungal-type domain-containing protein</fullName>
    </recommendedName>
</protein>
<dbReference type="EMBL" id="JAGPXD010000005">
    <property type="protein sequence ID" value="KAH7354243.1"/>
    <property type="molecule type" value="Genomic_DNA"/>
</dbReference>
<keyword evidence="1" id="KW-0539">Nucleus</keyword>
<evidence type="ECO:0000259" key="3">
    <source>
        <dbReference type="PROSITE" id="PS50048"/>
    </source>
</evidence>